<evidence type="ECO:0000313" key="8">
    <source>
        <dbReference type="Proteomes" id="UP001569428"/>
    </source>
</evidence>
<keyword evidence="4" id="KW-0238">DNA-binding</keyword>
<dbReference type="Gene3D" id="1.10.10.10">
    <property type="entry name" value="Winged helix-like DNA-binding domain superfamily/Winged helix DNA-binding domain"/>
    <property type="match status" value="1"/>
</dbReference>
<dbReference type="CDD" id="cd00609">
    <property type="entry name" value="AAT_like"/>
    <property type="match status" value="1"/>
</dbReference>
<keyword evidence="8" id="KW-1185">Reference proteome</keyword>
<dbReference type="PRINTS" id="PR00035">
    <property type="entry name" value="HTHGNTR"/>
</dbReference>
<dbReference type="GO" id="GO:0008483">
    <property type="term" value="F:transaminase activity"/>
    <property type="evidence" value="ECO:0007669"/>
    <property type="project" value="UniProtKB-KW"/>
</dbReference>
<dbReference type="PROSITE" id="PS50949">
    <property type="entry name" value="HTH_GNTR"/>
    <property type="match status" value="1"/>
</dbReference>
<proteinExistence type="inferred from homology"/>
<dbReference type="SUPFAM" id="SSF46785">
    <property type="entry name" value="Winged helix' DNA-binding domain"/>
    <property type="match status" value="1"/>
</dbReference>
<dbReference type="Pfam" id="PF00155">
    <property type="entry name" value="Aminotran_1_2"/>
    <property type="match status" value="1"/>
</dbReference>
<name>A0ABV4P5W2_9GAMM</name>
<organism evidence="7 8">
    <name type="scientific">Microbulbifer epialgicus</name>
    <dbReference type="NCBI Taxonomy" id="393907"/>
    <lineage>
        <taxon>Bacteria</taxon>
        <taxon>Pseudomonadati</taxon>
        <taxon>Pseudomonadota</taxon>
        <taxon>Gammaproteobacteria</taxon>
        <taxon>Cellvibrionales</taxon>
        <taxon>Microbulbiferaceae</taxon>
        <taxon>Microbulbifer</taxon>
    </lineage>
</organism>
<dbReference type="InterPro" id="IPR015424">
    <property type="entry name" value="PyrdxlP-dep_Trfase"/>
</dbReference>
<dbReference type="InterPro" id="IPR015421">
    <property type="entry name" value="PyrdxlP-dep_Trfase_major"/>
</dbReference>
<evidence type="ECO:0000256" key="3">
    <source>
        <dbReference type="ARBA" id="ARBA00023015"/>
    </source>
</evidence>
<comment type="similarity">
    <text evidence="1">In the C-terminal section; belongs to the class-I pyridoxal-phosphate-dependent aminotransferase family.</text>
</comment>
<evidence type="ECO:0000313" key="7">
    <source>
        <dbReference type="EMBL" id="MFA0813766.1"/>
    </source>
</evidence>
<protein>
    <submittedName>
        <fullName evidence="7">PLP-dependent aminotransferase family protein</fullName>
    </submittedName>
</protein>
<feature type="domain" description="HTH gntR-type" evidence="6">
    <location>
        <begin position="15"/>
        <end position="83"/>
    </location>
</feature>
<dbReference type="SMART" id="SM00345">
    <property type="entry name" value="HTH_GNTR"/>
    <property type="match status" value="1"/>
</dbReference>
<dbReference type="InterPro" id="IPR036388">
    <property type="entry name" value="WH-like_DNA-bd_sf"/>
</dbReference>
<dbReference type="EMBL" id="JBGMEK010000135">
    <property type="protein sequence ID" value="MFA0813766.1"/>
    <property type="molecule type" value="Genomic_DNA"/>
</dbReference>
<dbReference type="InterPro" id="IPR051446">
    <property type="entry name" value="HTH_trans_reg/aminotransferase"/>
</dbReference>
<evidence type="ECO:0000256" key="2">
    <source>
        <dbReference type="ARBA" id="ARBA00022898"/>
    </source>
</evidence>
<dbReference type="InterPro" id="IPR000524">
    <property type="entry name" value="Tscrpt_reg_HTH_GntR"/>
</dbReference>
<keyword evidence="7" id="KW-0808">Transferase</keyword>
<evidence type="ECO:0000256" key="1">
    <source>
        <dbReference type="ARBA" id="ARBA00005384"/>
    </source>
</evidence>
<dbReference type="InterPro" id="IPR004839">
    <property type="entry name" value="Aminotransferase_I/II_large"/>
</dbReference>
<dbReference type="CDD" id="cd07377">
    <property type="entry name" value="WHTH_GntR"/>
    <property type="match status" value="1"/>
</dbReference>
<dbReference type="PANTHER" id="PTHR46577:SF1">
    <property type="entry name" value="HTH-TYPE TRANSCRIPTIONAL REGULATORY PROTEIN GABR"/>
    <property type="match status" value="1"/>
</dbReference>
<dbReference type="PANTHER" id="PTHR46577">
    <property type="entry name" value="HTH-TYPE TRANSCRIPTIONAL REGULATORY PROTEIN GABR"/>
    <property type="match status" value="1"/>
</dbReference>
<comment type="caution">
    <text evidence="7">The sequence shown here is derived from an EMBL/GenBank/DDBJ whole genome shotgun (WGS) entry which is preliminary data.</text>
</comment>
<dbReference type="Proteomes" id="UP001569428">
    <property type="component" value="Unassembled WGS sequence"/>
</dbReference>
<evidence type="ECO:0000256" key="4">
    <source>
        <dbReference type="ARBA" id="ARBA00023125"/>
    </source>
</evidence>
<gene>
    <name evidence="7" type="ORF">ACCI49_23035</name>
</gene>
<sequence>MISIDFDDLIIDKNKPLQNQIYENLLSRIMNGRLVAGAKLPSSRNMSESLNVSRITVTQAIEKLKKEGLLTSRAGQGVFVSKKIPTKTEINKSCVKMKNNSNTIYSLPGLSIYGESINKVCLLKNGWPKSPPFSPGLPDLKEFPFKIWSKLLRQNLDRMPASEYCDASGYLPLKKCLSNYLSNFRGVTCTPGQVIITNGALEALNICIRVTLNQGDSVFMENPGYRRAKYAFDSINADLHLIQLVNGHLNVDYLLKRKKSAKLLYTTPTNQYPMGGVISTKERLKLLGWAEQSNTWILEDDYDSGFLFENKPISALQGFKKNSPIVYTGSFSKTLMPRLRVGYLVVPEQVAPAFINAKSQLSGPNNLLGQAVISDFIDEGHFARHIRRMRRNYQEKWAHFCSLLRENLEPNVKLISNGVSMHVILDIPEYDDVTLSEKLIYKGFGSTPLSAFYHGKEKKTGLVLGFANTSSQQREALVEYLKTLL</sequence>
<accession>A0ABV4P5W2</accession>
<dbReference type="Pfam" id="PF00392">
    <property type="entry name" value="GntR"/>
    <property type="match status" value="1"/>
</dbReference>
<keyword evidence="2" id="KW-0663">Pyridoxal phosphate</keyword>
<dbReference type="InterPro" id="IPR036390">
    <property type="entry name" value="WH_DNA-bd_sf"/>
</dbReference>
<dbReference type="SUPFAM" id="SSF53383">
    <property type="entry name" value="PLP-dependent transferases"/>
    <property type="match status" value="1"/>
</dbReference>
<keyword evidence="5" id="KW-0804">Transcription</keyword>
<reference evidence="7 8" key="1">
    <citation type="submission" date="2024-08" db="EMBL/GenBank/DDBJ databases">
        <authorList>
            <person name="Ishaq N."/>
        </authorList>
    </citation>
    <scope>NUCLEOTIDE SEQUENCE [LARGE SCALE GENOMIC DNA]</scope>
    <source>
        <strain evidence="7 8">DSM 18651</strain>
    </source>
</reference>
<keyword evidence="7" id="KW-0032">Aminotransferase</keyword>
<evidence type="ECO:0000259" key="6">
    <source>
        <dbReference type="PROSITE" id="PS50949"/>
    </source>
</evidence>
<dbReference type="RefSeq" id="WP_371841581.1">
    <property type="nucleotide sequence ID" value="NZ_JBGMEK010000135.1"/>
</dbReference>
<dbReference type="Gene3D" id="3.40.640.10">
    <property type="entry name" value="Type I PLP-dependent aspartate aminotransferase-like (Major domain)"/>
    <property type="match status" value="1"/>
</dbReference>
<evidence type="ECO:0000256" key="5">
    <source>
        <dbReference type="ARBA" id="ARBA00023163"/>
    </source>
</evidence>
<keyword evidence="3" id="KW-0805">Transcription regulation</keyword>